<keyword evidence="13" id="KW-1185">Reference proteome</keyword>
<evidence type="ECO:0000256" key="5">
    <source>
        <dbReference type="ARBA" id="ARBA00022679"/>
    </source>
</evidence>
<evidence type="ECO:0000256" key="8">
    <source>
        <dbReference type="PROSITE-ProRule" id="PRU00169"/>
    </source>
</evidence>
<evidence type="ECO:0000256" key="2">
    <source>
        <dbReference type="ARBA" id="ARBA00004236"/>
    </source>
</evidence>
<feature type="domain" description="Response regulatory" evidence="11">
    <location>
        <begin position="457"/>
        <end position="568"/>
    </location>
</feature>
<evidence type="ECO:0000259" key="11">
    <source>
        <dbReference type="PROSITE" id="PS50110"/>
    </source>
</evidence>
<dbReference type="SMART" id="SM00448">
    <property type="entry name" value="REC"/>
    <property type="match status" value="1"/>
</dbReference>
<evidence type="ECO:0000313" key="12">
    <source>
        <dbReference type="EMBL" id="MBW8481857.1"/>
    </source>
</evidence>
<keyword evidence="7" id="KW-0902">Two-component regulatory system</keyword>
<dbReference type="InterPro" id="IPR003661">
    <property type="entry name" value="HisK_dim/P_dom"/>
</dbReference>
<dbReference type="SUPFAM" id="SSF52172">
    <property type="entry name" value="CheY-like"/>
    <property type="match status" value="1"/>
</dbReference>
<feature type="domain" description="Histidine kinase" evidence="10">
    <location>
        <begin position="230"/>
        <end position="448"/>
    </location>
</feature>
<gene>
    <name evidence="12" type="ORF">K1Y72_05720</name>
</gene>
<feature type="modified residue" description="4-aspartylphosphate" evidence="8">
    <location>
        <position position="505"/>
    </location>
</feature>
<evidence type="ECO:0000256" key="7">
    <source>
        <dbReference type="ARBA" id="ARBA00023012"/>
    </source>
</evidence>
<dbReference type="InterPro" id="IPR004358">
    <property type="entry name" value="Sig_transdc_His_kin-like_C"/>
</dbReference>
<dbReference type="InterPro" id="IPR036097">
    <property type="entry name" value="HisK_dim/P_sf"/>
</dbReference>
<dbReference type="InterPro" id="IPR005467">
    <property type="entry name" value="His_kinase_dom"/>
</dbReference>
<dbReference type="PANTHER" id="PTHR43047">
    <property type="entry name" value="TWO-COMPONENT HISTIDINE PROTEIN KINASE"/>
    <property type="match status" value="1"/>
</dbReference>
<dbReference type="SMART" id="SM00387">
    <property type="entry name" value="HATPase_c"/>
    <property type="match status" value="1"/>
</dbReference>
<sequence>MAAEELLRVDIRDEDGVFAVRRAGREVAAAVGLDAQDQVRVATALSEVGRDLYAHAGQVEAAFLLERGAASALLVELRFSPGAGGRPPAEGTRAASRLMDLVEEDVDVEDQVVIRIRKTLPAGPGMADAAVVAVRDRLGHLAPTRALEELSAQNAELVGALEDVRRQREELRSLNAELEETNHGVMALYNQLSQELEDTNRGVVALYAELEEKSDQLREASEAKNRFWANISHELRTPVNGVIGLTRLLLDPAAEPLTAEQRHQIGLIADAGGTLRALVDELLDMAKAEQGRLVADQSEVDVPALVARLAALLEPMAAEAGLTLAVDVADAPAALVTDETMLTRVLRNLLANGVKFTREGEVRLAVRRTGADGDGVEFTVSDTGIGVPPEDVERVFEEFYQVPGTGSGGTGLGLPYARRLAQTLGGDLSLDSVLGEGTTVTLRLPAQRELGALGLRHVLVVDDEEPARALLRRLVGDAARVTEASGGHEALELAAADRPDLVLLDLRMPAGDGYDVLAGLPADVPVVLVTSIDVTALADDRLDRAGAVLDKGRIGPAMLADAAWRAVRGGSGEKR</sequence>
<proteinExistence type="predicted"/>
<organism evidence="12 13">
    <name type="scientific">Actinomadura parmotrematis</name>
    <dbReference type="NCBI Taxonomy" id="2864039"/>
    <lineage>
        <taxon>Bacteria</taxon>
        <taxon>Bacillati</taxon>
        <taxon>Actinomycetota</taxon>
        <taxon>Actinomycetes</taxon>
        <taxon>Streptosporangiales</taxon>
        <taxon>Thermomonosporaceae</taxon>
        <taxon>Actinomadura</taxon>
    </lineage>
</organism>
<dbReference type="Pfam" id="PF00072">
    <property type="entry name" value="Response_reg"/>
    <property type="match status" value="1"/>
</dbReference>
<evidence type="ECO:0000256" key="1">
    <source>
        <dbReference type="ARBA" id="ARBA00000085"/>
    </source>
</evidence>
<evidence type="ECO:0000256" key="9">
    <source>
        <dbReference type="SAM" id="Coils"/>
    </source>
</evidence>
<dbReference type="InterPro" id="IPR003594">
    <property type="entry name" value="HATPase_dom"/>
</dbReference>
<evidence type="ECO:0000256" key="3">
    <source>
        <dbReference type="ARBA" id="ARBA00012438"/>
    </source>
</evidence>
<accession>A0ABS7FQM2</accession>
<dbReference type="Pfam" id="PF00512">
    <property type="entry name" value="HisKA"/>
    <property type="match status" value="1"/>
</dbReference>
<keyword evidence="6" id="KW-0418">Kinase</keyword>
<evidence type="ECO:0000256" key="4">
    <source>
        <dbReference type="ARBA" id="ARBA00022553"/>
    </source>
</evidence>
<comment type="catalytic activity">
    <reaction evidence="1">
        <text>ATP + protein L-histidine = ADP + protein N-phospho-L-histidine.</text>
        <dbReference type="EC" id="2.7.13.3"/>
    </reaction>
</comment>
<dbReference type="SUPFAM" id="SSF55874">
    <property type="entry name" value="ATPase domain of HSP90 chaperone/DNA topoisomerase II/histidine kinase"/>
    <property type="match status" value="1"/>
</dbReference>
<dbReference type="InterPro" id="IPR001789">
    <property type="entry name" value="Sig_transdc_resp-reg_receiver"/>
</dbReference>
<dbReference type="SMART" id="SM00388">
    <property type="entry name" value="HisKA"/>
    <property type="match status" value="1"/>
</dbReference>
<dbReference type="Gene3D" id="1.10.287.130">
    <property type="match status" value="1"/>
</dbReference>
<dbReference type="PROSITE" id="PS50110">
    <property type="entry name" value="RESPONSE_REGULATORY"/>
    <property type="match status" value="1"/>
</dbReference>
<evidence type="ECO:0000256" key="6">
    <source>
        <dbReference type="ARBA" id="ARBA00022777"/>
    </source>
</evidence>
<dbReference type="SUPFAM" id="SSF47384">
    <property type="entry name" value="Homodimeric domain of signal transducing histidine kinase"/>
    <property type="match status" value="1"/>
</dbReference>
<dbReference type="Proteomes" id="UP000774570">
    <property type="component" value="Unassembled WGS sequence"/>
</dbReference>
<keyword evidence="4 8" id="KW-0597">Phosphoprotein</keyword>
<protein>
    <recommendedName>
        <fullName evidence="3">histidine kinase</fullName>
        <ecNumber evidence="3">2.7.13.3</ecNumber>
    </recommendedName>
</protein>
<keyword evidence="5" id="KW-0808">Transferase</keyword>
<dbReference type="PANTHER" id="PTHR43047:SF72">
    <property type="entry name" value="OSMOSENSING HISTIDINE PROTEIN KINASE SLN1"/>
    <property type="match status" value="1"/>
</dbReference>
<evidence type="ECO:0000259" key="10">
    <source>
        <dbReference type="PROSITE" id="PS50109"/>
    </source>
</evidence>
<dbReference type="CDD" id="cd00082">
    <property type="entry name" value="HisKA"/>
    <property type="match status" value="1"/>
</dbReference>
<dbReference type="Gene3D" id="3.40.50.2300">
    <property type="match status" value="1"/>
</dbReference>
<dbReference type="EMBL" id="JAIBOA010000003">
    <property type="protein sequence ID" value="MBW8481857.1"/>
    <property type="molecule type" value="Genomic_DNA"/>
</dbReference>
<dbReference type="Gene3D" id="3.30.565.10">
    <property type="entry name" value="Histidine kinase-like ATPase, C-terminal domain"/>
    <property type="match status" value="1"/>
</dbReference>
<dbReference type="PRINTS" id="PR00344">
    <property type="entry name" value="BCTRLSENSOR"/>
</dbReference>
<dbReference type="Pfam" id="PF02518">
    <property type="entry name" value="HATPase_c"/>
    <property type="match status" value="1"/>
</dbReference>
<keyword evidence="9" id="KW-0175">Coiled coil</keyword>
<feature type="coiled-coil region" evidence="9">
    <location>
        <begin position="147"/>
        <end position="223"/>
    </location>
</feature>
<comment type="caution">
    <text evidence="12">The sequence shown here is derived from an EMBL/GenBank/DDBJ whole genome shotgun (WGS) entry which is preliminary data.</text>
</comment>
<dbReference type="InterPro" id="IPR011006">
    <property type="entry name" value="CheY-like_superfamily"/>
</dbReference>
<comment type="subcellular location">
    <subcellularLocation>
        <location evidence="2">Cell membrane</location>
    </subcellularLocation>
</comment>
<name>A0ABS7FQM2_9ACTN</name>
<reference evidence="12 13" key="1">
    <citation type="submission" date="2021-07" db="EMBL/GenBank/DDBJ databases">
        <title>Actinomadura sp. PM05-2 isolated from lichen.</title>
        <authorList>
            <person name="Somphong A."/>
            <person name="Phongsopitanun W."/>
            <person name="Tanasupawat S."/>
            <person name="Peongsungnone V."/>
        </authorList>
    </citation>
    <scope>NUCLEOTIDE SEQUENCE [LARGE SCALE GENOMIC DNA]</scope>
    <source>
        <strain evidence="12 13">PM05-2</strain>
    </source>
</reference>
<evidence type="ECO:0000313" key="13">
    <source>
        <dbReference type="Proteomes" id="UP000774570"/>
    </source>
</evidence>
<dbReference type="PROSITE" id="PS50109">
    <property type="entry name" value="HIS_KIN"/>
    <property type="match status" value="1"/>
</dbReference>
<dbReference type="EC" id="2.7.13.3" evidence="3"/>
<dbReference type="InterPro" id="IPR036890">
    <property type="entry name" value="HATPase_C_sf"/>
</dbReference>